<keyword evidence="2" id="KW-0813">Transport</keyword>
<organism evidence="14 17">
    <name type="scientific">Pseudomonas helleri</name>
    <dbReference type="NCBI Taxonomy" id="1608996"/>
    <lineage>
        <taxon>Bacteria</taxon>
        <taxon>Pseudomonadati</taxon>
        <taxon>Pseudomonadota</taxon>
        <taxon>Gammaproteobacteria</taxon>
        <taxon>Pseudomonadales</taxon>
        <taxon>Pseudomonadaceae</taxon>
        <taxon>Pseudomonas</taxon>
    </lineage>
</organism>
<dbReference type="OrthoDB" id="9807115at2"/>
<evidence type="ECO:0000256" key="4">
    <source>
        <dbReference type="ARBA" id="ARBA00022692"/>
    </source>
</evidence>
<dbReference type="EMBL" id="WIWJ01000057">
    <property type="protein sequence ID" value="MQT49516.1"/>
    <property type="molecule type" value="Genomic_DNA"/>
</dbReference>
<name>A0A0J6IE59_9PSED</name>
<dbReference type="Proteomes" id="UP000441404">
    <property type="component" value="Unassembled WGS sequence"/>
</dbReference>
<dbReference type="Pfam" id="PF02653">
    <property type="entry name" value="BPD_transp_2"/>
    <property type="match status" value="1"/>
</dbReference>
<dbReference type="PANTHER" id="PTHR11795">
    <property type="entry name" value="BRANCHED-CHAIN AMINO ACID TRANSPORT SYSTEM PERMEASE PROTEIN LIVH"/>
    <property type="match status" value="1"/>
</dbReference>
<keyword evidence="6 9" id="KW-1133">Transmembrane helix</keyword>
<evidence type="ECO:0000256" key="2">
    <source>
        <dbReference type="ARBA" id="ARBA00022448"/>
    </source>
</evidence>
<keyword evidence="18" id="KW-1185">Reference proteome</keyword>
<dbReference type="Proteomes" id="UP000447574">
    <property type="component" value="Unassembled WGS sequence"/>
</dbReference>
<dbReference type="PANTHER" id="PTHR11795:SF442">
    <property type="entry name" value="ABC TRANSPORTER ATP-BINDING PROTEIN"/>
    <property type="match status" value="1"/>
</dbReference>
<dbReference type="Proteomes" id="UP000489190">
    <property type="component" value="Unassembled WGS sequence"/>
</dbReference>
<keyword evidence="4 9" id="KW-0812">Transmembrane</keyword>
<evidence type="ECO:0000313" key="16">
    <source>
        <dbReference type="Proteomes" id="UP000447574"/>
    </source>
</evidence>
<dbReference type="RefSeq" id="WP_048368662.1">
    <property type="nucleotide sequence ID" value="NZ_CAUQEU010000019.1"/>
</dbReference>
<evidence type="ECO:0000313" key="14">
    <source>
        <dbReference type="EMBL" id="MQU45199.1"/>
    </source>
</evidence>
<feature type="transmembrane region" description="Helical" evidence="9">
    <location>
        <begin position="100"/>
        <end position="122"/>
    </location>
</feature>
<comment type="similarity">
    <text evidence="8">Belongs to the binding-protein-dependent transport system permease family. LivHM subfamily.</text>
</comment>
<feature type="transmembrane region" description="Helical" evidence="9">
    <location>
        <begin position="65"/>
        <end position="88"/>
    </location>
</feature>
<gene>
    <name evidence="14" type="ORF">GHO28_22255</name>
    <name evidence="13" type="ORF">GHO30_21530</name>
    <name evidence="11" type="ORF">GHO37_23225</name>
    <name evidence="12" type="ORF">GHO39_19400</name>
    <name evidence="10" type="ORF">GHO40_22710</name>
</gene>
<feature type="transmembrane region" description="Helical" evidence="9">
    <location>
        <begin position="151"/>
        <end position="168"/>
    </location>
</feature>
<evidence type="ECO:0000313" key="12">
    <source>
        <dbReference type="EMBL" id="MQT91287.1"/>
    </source>
</evidence>
<feature type="transmembrane region" description="Helical" evidence="9">
    <location>
        <begin position="12"/>
        <end position="35"/>
    </location>
</feature>
<feature type="transmembrane region" description="Helical" evidence="9">
    <location>
        <begin position="197"/>
        <end position="216"/>
    </location>
</feature>
<evidence type="ECO:0000256" key="3">
    <source>
        <dbReference type="ARBA" id="ARBA00022475"/>
    </source>
</evidence>
<evidence type="ECO:0000313" key="10">
    <source>
        <dbReference type="EMBL" id="MQT49516.1"/>
    </source>
</evidence>
<evidence type="ECO:0000256" key="5">
    <source>
        <dbReference type="ARBA" id="ARBA00022970"/>
    </source>
</evidence>
<evidence type="ECO:0000256" key="8">
    <source>
        <dbReference type="ARBA" id="ARBA00037998"/>
    </source>
</evidence>
<dbReference type="GO" id="GO:0005886">
    <property type="term" value="C:plasma membrane"/>
    <property type="evidence" value="ECO:0007669"/>
    <property type="project" value="UniProtKB-SubCell"/>
</dbReference>
<dbReference type="InterPro" id="IPR052157">
    <property type="entry name" value="BCAA_transport_permease"/>
</dbReference>
<dbReference type="Proteomes" id="UP000470186">
    <property type="component" value="Unassembled WGS sequence"/>
</dbReference>
<dbReference type="EMBL" id="WIWF01000134">
    <property type="protein sequence ID" value="MQT77176.1"/>
    <property type="molecule type" value="Genomic_DNA"/>
</dbReference>
<dbReference type="STRING" id="1608996.TU84_08790"/>
<protein>
    <submittedName>
        <fullName evidence="14">Branched-chain amino acid ABC transporter permease</fullName>
    </submittedName>
</protein>
<accession>A0A0J6J426</accession>
<keyword evidence="3" id="KW-1003">Cell membrane</keyword>
<comment type="caution">
    <text evidence="14">The sequence shown here is derived from an EMBL/GenBank/DDBJ whole genome shotgun (WGS) entry which is preliminary data.</text>
</comment>
<keyword evidence="5" id="KW-0029">Amino-acid transport</keyword>
<comment type="subcellular location">
    <subcellularLocation>
        <location evidence="1">Cell inner membrane</location>
        <topology evidence="1">Multi-pass membrane protein</topology>
    </subcellularLocation>
</comment>
<evidence type="ECO:0000313" key="15">
    <source>
        <dbReference type="Proteomes" id="UP000441404"/>
    </source>
</evidence>
<dbReference type="GO" id="GO:0006865">
    <property type="term" value="P:amino acid transport"/>
    <property type="evidence" value="ECO:0007669"/>
    <property type="project" value="UniProtKB-KW"/>
</dbReference>
<evidence type="ECO:0000313" key="13">
    <source>
        <dbReference type="EMBL" id="MQU33932.1"/>
    </source>
</evidence>
<accession>A0A0J6IE59</accession>
<evidence type="ECO:0000256" key="9">
    <source>
        <dbReference type="SAM" id="Phobius"/>
    </source>
</evidence>
<dbReference type="EMBL" id="WIVX01000140">
    <property type="protein sequence ID" value="MQU33932.1"/>
    <property type="molecule type" value="Genomic_DNA"/>
</dbReference>
<dbReference type="GO" id="GO:0022857">
    <property type="term" value="F:transmembrane transporter activity"/>
    <property type="evidence" value="ECO:0007669"/>
    <property type="project" value="InterPro"/>
</dbReference>
<dbReference type="EMBL" id="WIWI01000057">
    <property type="protein sequence ID" value="MQT91287.1"/>
    <property type="molecule type" value="Genomic_DNA"/>
</dbReference>
<evidence type="ECO:0000313" key="11">
    <source>
        <dbReference type="EMBL" id="MQT77176.1"/>
    </source>
</evidence>
<evidence type="ECO:0000313" key="17">
    <source>
        <dbReference type="Proteomes" id="UP000466863"/>
    </source>
</evidence>
<keyword evidence="7 9" id="KW-0472">Membrane</keyword>
<dbReference type="EMBL" id="WIVV01000143">
    <property type="protein sequence ID" value="MQU45199.1"/>
    <property type="molecule type" value="Genomic_DNA"/>
</dbReference>
<sequence length="299" mass="32173">MMSLFAVLIDGTIYASWLFLVAAGLTVIYGVMRILNMAHGSFYAIGAYTAASLVGWYFNNGIGPVWVGYLLMLGCALVAGLIVGLIIERGLLRFMYGRDEVLMVIITYALLLILEDTMKMIWGVNPYFAYQPYAEMGRSALAGLKVSNYDLMLVGISLVLGLGLWLWLERTHQGKVLRAVIHDREVAMAMGVNVRRMFTLVFVLGTMLGTLAGALTAPAISVVPGMGVEVIVLAFAVVVIGGMGSIEGAAVGALLVGLSRAAAVHYAPEFELFVIYGVMALVLAVRPQGLFGRVLARKI</sequence>
<dbReference type="Proteomes" id="UP000466863">
    <property type="component" value="Unassembled WGS sequence"/>
</dbReference>
<evidence type="ECO:0000256" key="7">
    <source>
        <dbReference type="ARBA" id="ARBA00023136"/>
    </source>
</evidence>
<dbReference type="AlphaFoldDB" id="A0A0J6IE59"/>
<evidence type="ECO:0000256" key="6">
    <source>
        <dbReference type="ARBA" id="ARBA00022989"/>
    </source>
</evidence>
<dbReference type="GeneID" id="97253183"/>
<proteinExistence type="inferred from homology"/>
<evidence type="ECO:0000313" key="19">
    <source>
        <dbReference type="Proteomes" id="UP000489190"/>
    </source>
</evidence>
<evidence type="ECO:0000313" key="18">
    <source>
        <dbReference type="Proteomes" id="UP000470186"/>
    </source>
</evidence>
<dbReference type="InterPro" id="IPR001851">
    <property type="entry name" value="ABC_transp_permease"/>
</dbReference>
<evidence type="ECO:0000256" key="1">
    <source>
        <dbReference type="ARBA" id="ARBA00004429"/>
    </source>
</evidence>
<dbReference type="CDD" id="cd06582">
    <property type="entry name" value="TM_PBP1_LivH_like"/>
    <property type="match status" value="1"/>
</dbReference>
<feature type="transmembrane region" description="Helical" evidence="9">
    <location>
        <begin position="273"/>
        <end position="296"/>
    </location>
</feature>
<reference evidence="15 16" key="1">
    <citation type="submission" date="2019-10" db="EMBL/GenBank/DDBJ databases">
        <title>Evaluation of single-gene subtyping targets for Pseudomonas.</title>
        <authorList>
            <person name="Reichler S.J."/>
            <person name="Orsi R.H."/>
            <person name="Wiedmann M."/>
            <person name="Martin N.H."/>
            <person name="Murphy S.I."/>
        </authorList>
    </citation>
    <scope>NUCLEOTIDE SEQUENCE [LARGE SCALE GENOMIC DNA]</scope>
    <source>
        <strain evidence="14 17">FSL R10-1876</strain>
        <strain evidence="13 18">FSL R10-2107</strain>
        <strain evidence="11 16">FSL R10-2932</strain>
        <strain evidence="12 19">FSL R10-3254</strain>
        <strain evidence="10 15">FSL R10-3257</strain>
    </source>
</reference>